<feature type="binding site" evidence="13">
    <location>
        <position position="121"/>
    </location>
    <ligand>
        <name>substrate</name>
    </ligand>
</feature>
<comment type="subunit">
    <text evidence="4">Homotrimer.</text>
</comment>
<dbReference type="EC" id="4.1.1.112" evidence="6"/>
<evidence type="ECO:0000256" key="12">
    <source>
        <dbReference type="ARBA" id="ARBA00047973"/>
    </source>
</evidence>
<name>A0A412ZEI3_9FIRM</name>
<dbReference type="RefSeq" id="WP_054354088.1">
    <property type="nucleotide sequence ID" value="NZ_CAUHGS010000001.1"/>
</dbReference>
<evidence type="ECO:0000256" key="3">
    <source>
        <dbReference type="ARBA" id="ARBA00008621"/>
    </source>
</evidence>
<evidence type="ECO:0000256" key="8">
    <source>
        <dbReference type="ARBA" id="ARBA00025046"/>
    </source>
</evidence>
<comment type="similarity">
    <text evidence="3">Belongs to the class II aldolase/RraA-like family.</text>
</comment>
<dbReference type="Gene3D" id="3.50.30.40">
    <property type="entry name" value="Ribonuclease E inhibitor RraA/RraA-like"/>
    <property type="match status" value="1"/>
</dbReference>
<comment type="cofactor">
    <cofactor evidence="13">
        <name>Mg(2+)</name>
        <dbReference type="ChEBI" id="CHEBI:18420"/>
    </cofactor>
</comment>
<dbReference type="InterPro" id="IPR036704">
    <property type="entry name" value="RraA/RraA-like_sf"/>
</dbReference>
<feature type="binding site" evidence="13">
    <location>
        <position position="122"/>
    </location>
    <ligand>
        <name>Mg(2+)</name>
        <dbReference type="ChEBI" id="CHEBI:18420"/>
    </ligand>
</feature>
<comment type="caution">
    <text evidence="14">The sequence shown here is derived from an EMBL/GenBank/DDBJ whole genome shotgun (WGS) entry which is preliminary data.</text>
</comment>
<dbReference type="PANTHER" id="PTHR33254:SF4">
    <property type="entry name" value="4-HYDROXY-4-METHYL-2-OXOGLUTARATE ALDOLASE 3-RELATED"/>
    <property type="match status" value="1"/>
</dbReference>
<keyword evidence="13" id="KW-0460">Magnesium</keyword>
<evidence type="ECO:0000256" key="1">
    <source>
        <dbReference type="ARBA" id="ARBA00001342"/>
    </source>
</evidence>
<evidence type="ECO:0000256" key="6">
    <source>
        <dbReference type="ARBA" id="ARBA00012947"/>
    </source>
</evidence>
<dbReference type="EMBL" id="QRZM01000001">
    <property type="protein sequence ID" value="RGV78648.1"/>
    <property type="molecule type" value="Genomic_DNA"/>
</dbReference>
<sequence>MENYYELPELIPENIIERVSKLSSANICDGLNKLGLLANRCMCQQIKPVSDNMKVVGTACTVDTKDGDNLPIHIAIYSCKPGYVIVVSGKAYEESAYMGDLMGGAAEAIGVSGIVVDGYVRDKVGLDEIGMPVFSRGFKPASPAKKGPGGLNIPVECGSVAVNPGDLIVGDYDGVVVVPRDKIEEVLDAAEVKIAYEEKRVFTIEQYRKCKKEGTELPELTPSWVKDMMG</sequence>
<accession>A0A412ZEI3</accession>
<dbReference type="Pfam" id="PF03737">
    <property type="entry name" value="RraA-like"/>
    <property type="match status" value="1"/>
</dbReference>
<dbReference type="GO" id="GO:0008948">
    <property type="term" value="F:oxaloacetate decarboxylase activity"/>
    <property type="evidence" value="ECO:0007669"/>
    <property type="project" value="UniProtKB-EC"/>
</dbReference>
<dbReference type="SUPFAM" id="SSF89562">
    <property type="entry name" value="RraA-like"/>
    <property type="match status" value="1"/>
</dbReference>
<comment type="catalytic activity">
    <reaction evidence="12">
        <text>oxaloacetate + H(+) = pyruvate + CO2</text>
        <dbReference type="Rhea" id="RHEA:15641"/>
        <dbReference type="ChEBI" id="CHEBI:15361"/>
        <dbReference type="ChEBI" id="CHEBI:15378"/>
        <dbReference type="ChEBI" id="CHEBI:16452"/>
        <dbReference type="ChEBI" id="CHEBI:16526"/>
        <dbReference type="EC" id="4.1.1.112"/>
    </reaction>
</comment>
<evidence type="ECO:0000256" key="7">
    <source>
        <dbReference type="ARBA" id="ARBA00016549"/>
    </source>
</evidence>
<dbReference type="CDD" id="cd16841">
    <property type="entry name" value="RraA_family"/>
    <property type="match status" value="1"/>
</dbReference>
<protein>
    <recommendedName>
        <fullName evidence="7">Putative 4-hydroxy-4-methyl-2-oxoglutarate aldolase</fullName>
        <ecNumber evidence="6">4.1.1.112</ecNumber>
        <ecNumber evidence="5">4.1.3.17</ecNumber>
    </recommendedName>
    <alternativeName>
        <fullName evidence="11">Oxaloacetate decarboxylase</fullName>
    </alternativeName>
    <alternativeName>
        <fullName evidence="9">Regulator of ribonuclease activity homolog</fullName>
    </alternativeName>
    <alternativeName>
        <fullName evidence="10">RraA-like protein</fullName>
    </alternativeName>
</protein>
<evidence type="ECO:0000313" key="15">
    <source>
        <dbReference type="Proteomes" id="UP000284543"/>
    </source>
</evidence>
<comment type="catalytic activity">
    <reaction evidence="1">
        <text>4-hydroxy-4-methyl-2-oxoglutarate = 2 pyruvate</text>
        <dbReference type="Rhea" id="RHEA:22748"/>
        <dbReference type="ChEBI" id="CHEBI:15361"/>
        <dbReference type="ChEBI" id="CHEBI:58276"/>
        <dbReference type="EC" id="4.1.3.17"/>
    </reaction>
</comment>
<evidence type="ECO:0000256" key="10">
    <source>
        <dbReference type="ARBA" id="ARBA00030169"/>
    </source>
</evidence>
<evidence type="ECO:0000256" key="2">
    <source>
        <dbReference type="ARBA" id="ARBA00001968"/>
    </source>
</evidence>
<evidence type="ECO:0000256" key="13">
    <source>
        <dbReference type="PIRSR" id="PIRSR605493-1"/>
    </source>
</evidence>
<evidence type="ECO:0000256" key="11">
    <source>
        <dbReference type="ARBA" id="ARBA00032305"/>
    </source>
</evidence>
<dbReference type="Proteomes" id="UP000284543">
    <property type="component" value="Unassembled WGS sequence"/>
</dbReference>
<gene>
    <name evidence="14" type="ORF">DWW02_02645</name>
</gene>
<keyword evidence="13" id="KW-0479">Metal-binding</keyword>
<feature type="binding site" evidence="13">
    <location>
        <begin position="99"/>
        <end position="102"/>
    </location>
    <ligand>
        <name>substrate</name>
    </ligand>
</feature>
<evidence type="ECO:0000313" key="14">
    <source>
        <dbReference type="EMBL" id="RGV78648.1"/>
    </source>
</evidence>
<organism evidence="14 15">
    <name type="scientific">Enterocloster bolteae</name>
    <dbReference type="NCBI Taxonomy" id="208479"/>
    <lineage>
        <taxon>Bacteria</taxon>
        <taxon>Bacillati</taxon>
        <taxon>Bacillota</taxon>
        <taxon>Clostridia</taxon>
        <taxon>Lachnospirales</taxon>
        <taxon>Lachnospiraceae</taxon>
        <taxon>Enterocloster</taxon>
    </lineage>
</organism>
<reference evidence="14 15" key="1">
    <citation type="submission" date="2018-08" db="EMBL/GenBank/DDBJ databases">
        <title>A genome reference for cultivated species of the human gut microbiota.</title>
        <authorList>
            <person name="Zou Y."/>
            <person name="Xue W."/>
            <person name="Luo G."/>
        </authorList>
    </citation>
    <scope>NUCLEOTIDE SEQUENCE [LARGE SCALE GENOMIC DNA]</scope>
    <source>
        <strain evidence="14 15">AF14-18</strain>
    </source>
</reference>
<dbReference type="GO" id="GO:0046872">
    <property type="term" value="F:metal ion binding"/>
    <property type="evidence" value="ECO:0007669"/>
    <property type="project" value="UniProtKB-KW"/>
</dbReference>
<comment type="cofactor">
    <cofactor evidence="2">
        <name>a divalent metal cation</name>
        <dbReference type="ChEBI" id="CHEBI:60240"/>
    </cofactor>
</comment>
<evidence type="ECO:0000256" key="9">
    <source>
        <dbReference type="ARBA" id="ARBA00029596"/>
    </source>
</evidence>
<dbReference type="InterPro" id="IPR005493">
    <property type="entry name" value="RraA/RraA-like"/>
</dbReference>
<dbReference type="EC" id="4.1.3.17" evidence="5"/>
<dbReference type="PANTHER" id="PTHR33254">
    <property type="entry name" value="4-HYDROXY-4-METHYL-2-OXOGLUTARATE ALDOLASE 3-RELATED"/>
    <property type="match status" value="1"/>
</dbReference>
<evidence type="ECO:0000256" key="4">
    <source>
        <dbReference type="ARBA" id="ARBA00011233"/>
    </source>
</evidence>
<proteinExistence type="inferred from homology"/>
<dbReference type="AlphaFoldDB" id="A0A412ZEI3"/>
<comment type="function">
    <text evidence="8">Catalyzes the aldol cleavage of 4-hydroxy-4-methyl-2-oxoglutarate (HMG) into 2 molecules of pyruvate. Also contains a secondary oxaloacetate (OAA) decarboxylase activity due to the common pyruvate enolate transition state formed following C-C bond cleavage in the retro-aldol and decarboxylation reactions.</text>
</comment>
<dbReference type="GO" id="GO:0047443">
    <property type="term" value="F:4-hydroxy-4-methyl-2-oxoglutarate aldolase activity"/>
    <property type="evidence" value="ECO:0007669"/>
    <property type="project" value="UniProtKB-EC"/>
</dbReference>
<evidence type="ECO:0000256" key="5">
    <source>
        <dbReference type="ARBA" id="ARBA00012213"/>
    </source>
</evidence>